<evidence type="ECO:0000256" key="6">
    <source>
        <dbReference type="PROSITE-ProRule" id="PRU00175"/>
    </source>
</evidence>
<evidence type="ECO:0000256" key="4">
    <source>
        <dbReference type="ARBA" id="ARBA00022771"/>
    </source>
</evidence>
<dbReference type="Gene3D" id="3.30.40.10">
    <property type="entry name" value="Zinc/RING finger domain, C3HC4 (zinc finger)"/>
    <property type="match status" value="1"/>
</dbReference>
<keyword evidence="9" id="KW-1185">Reference proteome</keyword>
<feature type="domain" description="RING-type" evidence="7">
    <location>
        <begin position="191"/>
        <end position="232"/>
    </location>
</feature>
<dbReference type="EC" id="2.3.2.27" evidence="2"/>
<dbReference type="EMBL" id="JADGMS010000003">
    <property type="protein sequence ID" value="KAF9685978.1"/>
    <property type="molecule type" value="Genomic_DNA"/>
</dbReference>
<dbReference type="SMART" id="SM00744">
    <property type="entry name" value="RINGv"/>
    <property type="match status" value="1"/>
</dbReference>
<dbReference type="Proteomes" id="UP000657918">
    <property type="component" value="Unassembled WGS sequence"/>
</dbReference>
<evidence type="ECO:0000313" key="9">
    <source>
        <dbReference type="Proteomes" id="UP000657918"/>
    </source>
</evidence>
<dbReference type="InterPro" id="IPR011016">
    <property type="entry name" value="Znf_RING-CH"/>
</dbReference>
<comment type="caution">
    <text evidence="8">The sequence shown here is derived from an EMBL/GenBank/DDBJ whole genome shotgun (WGS) entry which is preliminary data.</text>
</comment>
<dbReference type="Pfam" id="PF13639">
    <property type="entry name" value="zf-RING_2"/>
    <property type="match status" value="1"/>
</dbReference>
<dbReference type="SMART" id="SM00184">
    <property type="entry name" value="RING"/>
    <property type="match status" value="1"/>
</dbReference>
<evidence type="ECO:0000259" key="7">
    <source>
        <dbReference type="PROSITE" id="PS50089"/>
    </source>
</evidence>
<dbReference type="OrthoDB" id="834870at2759"/>
<dbReference type="AlphaFoldDB" id="A0A835KF55"/>
<evidence type="ECO:0000256" key="1">
    <source>
        <dbReference type="ARBA" id="ARBA00000900"/>
    </source>
</evidence>
<evidence type="ECO:0000256" key="5">
    <source>
        <dbReference type="ARBA" id="ARBA00022833"/>
    </source>
</evidence>
<keyword evidence="3" id="KW-0479">Metal-binding</keyword>
<evidence type="ECO:0000256" key="2">
    <source>
        <dbReference type="ARBA" id="ARBA00012483"/>
    </source>
</evidence>
<dbReference type="InterPro" id="IPR001841">
    <property type="entry name" value="Znf_RING"/>
</dbReference>
<gene>
    <name evidence="8" type="ORF">SADUNF_Sadunf03G0110800</name>
</gene>
<reference evidence="8 9" key="1">
    <citation type="submission" date="2020-10" db="EMBL/GenBank/DDBJ databases">
        <title>Plant Genome Project.</title>
        <authorList>
            <person name="Zhang R.-G."/>
        </authorList>
    </citation>
    <scope>NUCLEOTIDE SEQUENCE [LARGE SCALE GENOMIC DNA]</scope>
    <source>
        <strain evidence="8">FAFU-HL-1</strain>
        <tissue evidence="8">Leaf</tissue>
    </source>
</reference>
<dbReference type="PANTHER" id="PTHR15710:SF218">
    <property type="entry name" value="OS06G0687300 PROTEIN"/>
    <property type="match status" value="1"/>
</dbReference>
<sequence length="253" mass="28888">MSFVPRIEIEIQEDESILPVNQTPPCPSVFLFKICVNHSINVLYPTRTLQGFAGVATRICKLLEPVKIGQISTTMYCPLHQFLSHDTAERFFYRALEVFCVPVDQGIEDIATRFSSEIVFMALDASFNRRDIVPVVVEIKSDLWLQYCPGTVEHFIAGYVGRLMERGARVDISSGQLVERIDLKPRSMEQCRICLESLGGEEPALQQPCSHIYHLNCARMWFEDSPSCPLCRIGIDGYQLSNRYCDGRWPFNR</sequence>
<dbReference type="InterPro" id="IPR013083">
    <property type="entry name" value="Znf_RING/FYVE/PHD"/>
</dbReference>
<keyword evidence="4 6" id="KW-0863">Zinc-finger</keyword>
<proteinExistence type="predicted"/>
<accession>A0A835KF55</accession>
<dbReference type="PROSITE" id="PS50089">
    <property type="entry name" value="ZF_RING_2"/>
    <property type="match status" value="1"/>
</dbReference>
<dbReference type="SUPFAM" id="SSF57850">
    <property type="entry name" value="RING/U-box"/>
    <property type="match status" value="1"/>
</dbReference>
<dbReference type="PANTHER" id="PTHR15710">
    <property type="entry name" value="E3 UBIQUITIN-PROTEIN LIGASE PRAJA"/>
    <property type="match status" value="1"/>
</dbReference>
<name>A0A835KF55_9ROSI</name>
<keyword evidence="5" id="KW-0862">Zinc</keyword>
<dbReference type="GO" id="GO:0061630">
    <property type="term" value="F:ubiquitin protein ligase activity"/>
    <property type="evidence" value="ECO:0007669"/>
    <property type="project" value="UniProtKB-EC"/>
</dbReference>
<evidence type="ECO:0000313" key="8">
    <source>
        <dbReference type="EMBL" id="KAF9685978.1"/>
    </source>
</evidence>
<dbReference type="GO" id="GO:0008270">
    <property type="term" value="F:zinc ion binding"/>
    <property type="evidence" value="ECO:0007669"/>
    <property type="project" value="UniProtKB-KW"/>
</dbReference>
<organism evidence="8 9">
    <name type="scientific">Salix dunnii</name>
    <dbReference type="NCBI Taxonomy" id="1413687"/>
    <lineage>
        <taxon>Eukaryota</taxon>
        <taxon>Viridiplantae</taxon>
        <taxon>Streptophyta</taxon>
        <taxon>Embryophyta</taxon>
        <taxon>Tracheophyta</taxon>
        <taxon>Spermatophyta</taxon>
        <taxon>Magnoliopsida</taxon>
        <taxon>eudicotyledons</taxon>
        <taxon>Gunneridae</taxon>
        <taxon>Pentapetalae</taxon>
        <taxon>rosids</taxon>
        <taxon>fabids</taxon>
        <taxon>Malpighiales</taxon>
        <taxon>Salicaceae</taxon>
        <taxon>Saliceae</taxon>
        <taxon>Salix</taxon>
    </lineage>
</organism>
<protein>
    <recommendedName>
        <fullName evidence="2">RING-type E3 ubiquitin transferase</fullName>
        <ecNumber evidence="2">2.3.2.27</ecNumber>
    </recommendedName>
</protein>
<comment type="catalytic activity">
    <reaction evidence="1">
        <text>S-ubiquitinyl-[E2 ubiquitin-conjugating enzyme]-L-cysteine + [acceptor protein]-L-lysine = [E2 ubiquitin-conjugating enzyme]-L-cysteine + N(6)-ubiquitinyl-[acceptor protein]-L-lysine.</text>
        <dbReference type="EC" id="2.3.2.27"/>
    </reaction>
</comment>
<evidence type="ECO:0000256" key="3">
    <source>
        <dbReference type="ARBA" id="ARBA00022723"/>
    </source>
</evidence>